<dbReference type="GeneID" id="28724437"/>
<keyword evidence="1" id="KW-0175">Coiled coil</keyword>
<feature type="coiled-coil region" evidence="1">
    <location>
        <begin position="727"/>
        <end position="782"/>
    </location>
</feature>
<feature type="region of interest" description="Disordered" evidence="2">
    <location>
        <begin position="79"/>
        <end position="151"/>
    </location>
</feature>
<accession>A0A0X8HSR1</accession>
<dbReference type="Gene3D" id="2.30.30.190">
    <property type="entry name" value="CAP Gly-rich-like domain"/>
    <property type="match status" value="1"/>
</dbReference>
<feature type="coiled-coil region" evidence="1">
    <location>
        <begin position="267"/>
        <end position="336"/>
    </location>
</feature>
<evidence type="ECO:0000313" key="4">
    <source>
        <dbReference type="EMBL" id="AMD21161.1"/>
    </source>
</evidence>
<gene>
    <name evidence="4" type="ORF">AW171_hschr53094</name>
</gene>
<dbReference type="OrthoDB" id="2130750at2759"/>
<dbReference type="AlphaFoldDB" id="A0A0X8HSR1"/>
<evidence type="ECO:0000259" key="3">
    <source>
        <dbReference type="PROSITE" id="PS50245"/>
    </source>
</evidence>
<name>A0A0X8HSR1_9SACH</name>
<proteinExistence type="predicted"/>
<dbReference type="Pfam" id="PF01302">
    <property type="entry name" value="CAP_GLY"/>
    <property type="match status" value="1"/>
</dbReference>
<feature type="compositionally biased region" description="Basic and acidic residues" evidence="2">
    <location>
        <begin position="100"/>
        <end position="109"/>
    </location>
</feature>
<dbReference type="InterPro" id="IPR036859">
    <property type="entry name" value="CAP-Gly_dom_sf"/>
</dbReference>
<keyword evidence="5" id="KW-1185">Reference proteome</keyword>
<dbReference type="Proteomes" id="UP000243052">
    <property type="component" value="Chromosome v"/>
</dbReference>
<dbReference type="STRING" id="45286.A0A0X8HSR1"/>
<dbReference type="SUPFAM" id="SSF74924">
    <property type="entry name" value="Cap-Gly domain"/>
    <property type="match status" value="1"/>
</dbReference>
<reference evidence="4 5" key="1">
    <citation type="submission" date="2016-01" db="EMBL/GenBank/DDBJ databases">
        <title>Genome sequence of the yeast Holleya sinecauda.</title>
        <authorList>
            <person name="Dietrich F.S."/>
        </authorList>
    </citation>
    <scope>NUCLEOTIDE SEQUENCE [LARGE SCALE GENOMIC DNA]</scope>
    <source>
        <strain evidence="4 5">ATCC 58844</strain>
    </source>
</reference>
<dbReference type="PROSITE" id="PS00845">
    <property type="entry name" value="CAP_GLY_1"/>
    <property type="match status" value="1"/>
</dbReference>
<evidence type="ECO:0000256" key="1">
    <source>
        <dbReference type="SAM" id="Coils"/>
    </source>
</evidence>
<sequence>MLKVGDRVETKNGIGTVRFIGRTNFGDGEWIGIELEEPTGKNNGSIQGVSYFTTNKKDGLYGMFTRAASVKLLPLVSKNNLKGPRKPSSSSEGDAPQRVSSRESRRADSGSRISKLNSAKPRSREVSANNIDTGDREETRSPRSATSPFASATAEEVKLRKIIDTLQKKLFNLRSECSSLQVMLAERSQLENVDMLMKDVEQLTITKETLEGEKEKLQEKILTLETTNNDISLQLAHFKEEVELRRKIDLEEAKRGELNADILWKQNELLKDALVKIQNSLNESNEEAEKLKEEREELLLSNIAFVEQVTSLKQQLQQAQLTVDELAAQIDAEASASTIIDTLTTQNYTLSEEIEVLKGQYTEMSKKVELHNELELVYKEVERELTEQINSLQSKVAGDEVLISKLSQKNRELEIELREGDEQVQTNEAINVIKNHVSILENDKESLKMTVGFLNERLKAMKPDPLLEYHYLLLYLIVQIGKQSEVYEKKSSISNRISLIFLCYTCHVVWRLHSQMLIDGEAVEFITNTIPLYSWINRCQNKQTLNVGEVSSWLMVLDSHPKLDVSANLLYEILPSLCDDVLPSLLSLVRGTLPAEDIQNLYASFQRLEKLSKKFVDDNGLCSKLYTFKNLKVKPFIIKITEIAVRIMDGEATEDVIELCDEVQRVLENSEVEVIQIKAVAETNNVSTFSREASASVEPAEVTQGYEEALRKKIAIIEELTLKVKVLDAKNERFEQFEDKVMDLTSRLEKLKERNNELTNNLTSLQETNRLLEKQIQSERIERYTLVSSKEYSDLLDEKLKLEKMDLIAEIGDLRRFVKSKIGDQEVYDFSWLTNFGEEKQREQFTIQQKGGSLLNMLYEAVDKSDLLPLRKVSGKAQWQPKNKISKYYVSMLQEKEMQIMDMIANFSNSII</sequence>
<feature type="domain" description="CAP-Gly" evidence="3">
    <location>
        <begin position="21"/>
        <end position="66"/>
    </location>
</feature>
<dbReference type="SMART" id="SM01052">
    <property type="entry name" value="CAP_GLY"/>
    <property type="match status" value="1"/>
</dbReference>
<evidence type="ECO:0000313" key="5">
    <source>
        <dbReference type="Proteomes" id="UP000243052"/>
    </source>
</evidence>
<dbReference type="EMBL" id="CP014245">
    <property type="protein sequence ID" value="AMD21161.1"/>
    <property type="molecule type" value="Genomic_DNA"/>
</dbReference>
<feature type="coiled-coil region" evidence="1">
    <location>
        <begin position="193"/>
        <end position="234"/>
    </location>
</feature>
<dbReference type="InterPro" id="IPR000938">
    <property type="entry name" value="CAP-Gly_domain"/>
</dbReference>
<feature type="coiled-coil region" evidence="1">
    <location>
        <begin position="371"/>
        <end position="423"/>
    </location>
</feature>
<evidence type="ECO:0000256" key="2">
    <source>
        <dbReference type="SAM" id="MobiDB-lite"/>
    </source>
</evidence>
<dbReference type="PROSITE" id="PS50245">
    <property type="entry name" value="CAP_GLY_2"/>
    <property type="match status" value="1"/>
</dbReference>
<dbReference type="PANTHER" id="PTHR18916">
    <property type="entry name" value="DYNACTIN 1-RELATED MICROTUBULE-BINDING"/>
    <property type="match status" value="1"/>
</dbReference>
<protein>
    <submittedName>
        <fullName evidence="4">HEL119Cp</fullName>
    </submittedName>
</protein>
<dbReference type="RefSeq" id="XP_017988157.1">
    <property type="nucleotide sequence ID" value="XM_018132562.1"/>
</dbReference>
<organism evidence="4 5">
    <name type="scientific">Eremothecium sinecaudum</name>
    <dbReference type="NCBI Taxonomy" id="45286"/>
    <lineage>
        <taxon>Eukaryota</taxon>
        <taxon>Fungi</taxon>
        <taxon>Dikarya</taxon>
        <taxon>Ascomycota</taxon>
        <taxon>Saccharomycotina</taxon>
        <taxon>Saccharomycetes</taxon>
        <taxon>Saccharomycetales</taxon>
        <taxon>Saccharomycetaceae</taxon>
        <taxon>Eremothecium</taxon>
    </lineage>
</organism>